<dbReference type="Gramene" id="mRNA:HanXRQr2_Chr15g0706371">
    <property type="protein sequence ID" value="mRNA:HanXRQr2_Chr15g0706371"/>
    <property type="gene ID" value="HanXRQr2_Chr15g0706371"/>
</dbReference>
<accession>A0A9K3E261</accession>
<evidence type="ECO:0000313" key="2">
    <source>
        <dbReference type="EMBL" id="KAF5765660.1"/>
    </source>
</evidence>
<feature type="transmembrane region" description="Helical" evidence="1">
    <location>
        <begin position="16"/>
        <end position="37"/>
    </location>
</feature>
<keyword evidence="1" id="KW-0472">Membrane</keyword>
<organism evidence="2 3">
    <name type="scientific">Helianthus annuus</name>
    <name type="common">Common sunflower</name>
    <dbReference type="NCBI Taxonomy" id="4232"/>
    <lineage>
        <taxon>Eukaryota</taxon>
        <taxon>Viridiplantae</taxon>
        <taxon>Streptophyta</taxon>
        <taxon>Embryophyta</taxon>
        <taxon>Tracheophyta</taxon>
        <taxon>Spermatophyta</taxon>
        <taxon>Magnoliopsida</taxon>
        <taxon>eudicotyledons</taxon>
        <taxon>Gunneridae</taxon>
        <taxon>Pentapetalae</taxon>
        <taxon>asterids</taxon>
        <taxon>campanulids</taxon>
        <taxon>Asterales</taxon>
        <taxon>Asteraceae</taxon>
        <taxon>Asteroideae</taxon>
        <taxon>Heliantheae alliance</taxon>
        <taxon>Heliantheae</taxon>
        <taxon>Helianthus</taxon>
    </lineage>
</organism>
<sequence>MSHFGRAGPPDITDTYSLLVLNITFRQLLMICFPFFISTERLLMYSSPEIAGLEILGGLLLLGISMQMRLRRQWTSLTVLHVLGWLSPRASTIVSQARTTIPVEQLSYFI</sequence>
<gene>
    <name evidence="2" type="ORF">HanXRQr2_Chr15g0706371</name>
</gene>
<name>A0A9K3E261_HELAN</name>
<evidence type="ECO:0000313" key="3">
    <source>
        <dbReference type="Proteomes" id="UP000215914"/>
    </source>
</evidence>
<feature type="transmembrane region" description="Helical" evidence="1">
    <location>
        <begin position="43"/>
        <end position="64"/>
    </location>
</feature>
<comment type="caution">
    <text evidence="2">The sequence shown here is derived from an EMBL/GenBank/DDBJ whole genome shotgun (WGS) entry which is preliminary data.</text>
</comment>
<reference evidence="2" key="2">
    <citation type="submission" date="2020-06" db="EMBL/GenBank/DDBJ databases">
        <title>Helianthus annuus Genome sequencing and assembly Release 2.</title>
        <authorList>
            <person name="Gouzy J."/>
            <person name="Langlade N."/>
            <person name="Munos S."/>
        </authorList>
    </citation>
    <scope>NUCLEOTIDE SEQUENCE</scope>
    <source>
        <tissue evidence="2">Leaves</tissue>
    </source>
</reference>
<keyword evidence="3" id="KW-1185">Reference proteome</keyword>
<evidence type="ECO:0000256" key="1">
    <source>
        <dbReference type="SAM" id="Phobius"/>
    </source>
</evidence>
<dbReference type="Proteomes" id="UP000215914">
    <property type="component" value="Unassembled WGS sequence"/>
</dbReference>
<protein>
    <submittedName>
        <fullName evidence="2">Uncharacterized protein</fullName>
    </submittedName>
</protein>
<keyword evidence="1" id="KW-0812">Transmembrane</keyword>
<proteinExistence type="predicted"/>
<keyword evidence="1" id="KW-1133">Transmembrane helix</keyword>
<reference evidence="2" key="1">
    <citation type="journal article" date="2017" name="Nature">
        <title>The sunflower genome provides insights into oil metabolism, flowering and Asterid evolution.</title>
        <authorList>
            <person name="Badouin H."/>
            <person name="Gouzy J."/>
            <person name="Grassa C.J."/>
            <person name="Murat F."/>
            <person name="Staton S.E."/>
            <person name="Cottret L."/>
            <person name="Lelandais-Briere C."/>
            <person name="Owens G.L."/>
            <person name="Carrere S."/>
            <person name="Mayjonade B."/>
            <person name="Legrand L."/>
            <person name="Gill N."/>
            <person name="Kane N.C."/>
            <person name="Bowers J.E."/>
            <person name="Hubner S."/>
            <person name="Bellec A."/>
            <person name="Berard A."/>
            <person name="Berges H."/>
            <person name="Blanchet N."/>
            <person name="Boniface M.C."/>
            <person name="Brunel D."/>
            <person name="Catrice O."/>
            <person name="Chaidir N."/>
            <person name="Claudel C."/>
            <person name="Donnadieu C."/>
            <person name="Faraut T."/>
            <person name="Fievet G."/>
            <person name="Helmstetter N."/>
            <person name="King M."/>
            <person name="Knapp S.J."/>
            <person name="Lai Z."/>
            <person name="Le Paslier M.C."/>
            <person name="Lippi Y."/>
            <person name="Lorenzon L."/>
            <person name="Mandel J.R."/>
            <person name="Marage G."/>
            <person name="Marchand G."/>
            <person name="Marquand E."/>
            <person name="Bret-Mestries E."/>
            <person name="Morien E."/>
            <person name="Nambeesan S."/>
            <person name="Nguyen T."/>
            <person name="Pegot-Espagnet P."/>
            <person name="Pouilly N."/>
            <person name="Raftis F."/>
            <person name="Sallet E."/>
            <person name="Schiex T."/>
            <person name="Thomas J."/>
            <person name="Vandecasteele C."/>
            <person name="Vares D."/>
            <person name="Vear F."/>
            <person name="Vautrin S."/>
            <person name="Crespi M."/>
            <person name="Mangin B."/>
            <person name="Burke J.M."/>
            <person name="Salse J."/>
            <person name="Munos S."/>
            <person name="Vincourt P."/>
            <person name="Rieseberg L.H."/>
            <person name="Langlade N.B."/>
        </authorList>
    </citation>
    <scope>NUCLEOTIDE SEQUENCE</scope>
    <source>
        <tissue evidence="2">Leaves</tissue>
    </source>
</reference>
<dbReference type="EMBL" id="MNCJ02000330">
    <property type="protein sequence ID" value="KAF5765660.1"/>
    <property type="molecule type" value="Genomic_DNA"/>
</dbReference>
<dbReference type="AlphaFoldDB" id="A0A9K3E261"/>